<dbReference type="PRINTS" id="PR00111">
    <property type="entry name" value="ABHYDROLASE"/>
</dbReference>
<dbReference type="Proteomes" id="UP000237846">
    <property type="component" value="Unassembled WGS sequence"/>
</dbReference>
<dbReference type="SUPFAM" id="SSF53474">
    <property type="entry name" value="alpha/beta-Hydrolases"/>
    <property type="match status" value="1"/>
</dbReference>
<gene>
    <name evidence="2" type="ORF">CLV72_103455</name>
</gene>
<dbReference type="EMBL" id="PVZC01000003">
    <property type="protein sequence ID" value="PRX99848.1"/>
    <property type="molecule type" value="Genomic_DNA"/>
</dbReference>
<keyword evidence="3" id="KW-1185">Reference proteome</keyword>
<dbReference type="Pfam" id="PF00561">
    <property type="entry name" value="Abhydrolase_1"/>
    <property type="match status" value="1"/>
</dbReference>
<dbReference type="InterPro" id="IPR026968">
    <property type="entry name" value="PcaD/CatD"/>
</dbReference>
<evidence type="ECO:0000313" key="3">
    <source>
        <dbReference type="Proteomes" id="UP000237846"/>
    </source>
</evidence>
<comment type="caution">
    <text evidence="2">The sequence shown here is derived from an EMBL/GenBank/DDBJ whole genome shotgun (WGS) entry which is preliminary data.</text>
</comment>
<reference evidence="2 3" key="1">
    <citation type="submission" date="2018-03" db="EMBL/GenBank/DDBJ databases">
        <title>Genomic Encyclopedia of Archaeal and Bacterial Type Strains, Phase II (KMG-II): from individual species to whole genera.</title>
        <authorList>
            <person name="Goeker M."/>
        </authorList>
    </citation>
    <scope>NUCLEOTIDE SEQUENCE [LARGE SCALE GENOMIC DNA]</scope>
    <source>
        <strain evidence="2 3">DSM 45601</strain>
    </source>
</reference>
<dbReference type="AlphaFoldDB" id="A0A2T0Q7S6"/>
<dbReference type="InterPro" id="IPR029058">
    <property type="entry name" value="AB_hydrolase_fold"/>
</dbReference>
<dbReference type="GO" id="GO:0047570">
    <property type="term" value="F:3-oxoadipate enol-lactonase activity"/>
    <property type="evidence" value="ECO:0007669"/>
    <property type="project" value="InterPro"/>
</dbReference>
<name>A0A2T0Q7S6_9ACTN</name>
<dbReference type="PANTHER" id="PTHR43433">
    <property type="entry name" value="HYDROLASE, ALPHA/BETA FOLD FAMILY PROTEIN"/>
    <property type="match status" value="1"/>
</dbReference>
<dbReference type="InterPro" id="IPR000073">
    <property type="entry name" value="AB_hydrolase_1"/>
</dbReference>
<evidence type="ECO:0000259" key="1">
    <source>
        <dbReference type="Pfam" id="PF00561"/>
    </source>
</evidence>
<dbReference type="InterPro" id="IPR050471">
    <property type="entry name" value="AB_hydrolase"/>
</dbReference>
<dbReference type="GO" id="GO:0042952">
    <property type="term" value="P:beta-ketoadipate pathway"/>
    <property type="evidence" value="ECO:0007669"/>
    <property type="project" value="InterPro"/>
</dbReference>
<dbReference type="PANTHER" id="PTHR43433:SF5">
    <property type="entry name" value="AB HYDROLASE-1 DOMAIN-CONTAINING PROTEIN"/>
    <property type="match status" value="1"/>
</dbReference>
<dbReference type="Gene3D" id="3.40.50.1820">
    <property type="entry name" value="alpha/beta hydrolase"/>
    <property type="match status" value="1"/>
</dbReference>
<sequence>MTTAVHHVADGPADAPVLLLSGSLGSSVDMWEPQVAPLSRRFRVVRLDHRGHGRSPVPPGPYDLPDLAGDVLALLDRLGVRRAHMAGLSLGGAVAMWLAAHAPDRIDRLALLGTSADFGDPAPWAERAATVRAHGTVAIADTVVGRWFTPGYAAANPDTVRRMRDMVAATPDEGYAACCGAIQRTDLHADLPAITAPTLVLVGADDPATPPEHAERIAAAIPGAKLTVLPDAAHLASVQQAEHVTTALLTHLDPP</sequence>
<evidence type="ECO:0000313" key="2">
    <source>
        <dbReference type="EMBL" id="PRX99848.1"/>
    </source>
</evidence>
<dbReference type="NCBIfam" id="TIGR02427">
    <property type="entry name" value="protocat_pcaD"/>
    <property type="match status" value="1"/>
</dbReference>
<protein>
    <submittedName>
        <fullName evidence="2">3-oxoadipate enol-lactonase</fullName>
    </submittedName>
</protein>
<organism evidence="2 3">
    <name type="scientific">Allonocardiopsis opalescens</name>
    <dbReference type="NCBI Taxonomy" id="1144618"/>
    <lineage>
        <taxon>Bacteria</taxon>
        <taxon>Bacillati</taxon>
        <taxon>Actinomycetota</taxon>
        <taxon>Actinomycetes</taxon>
        <taxon>Streptosporangiales</taxon>
        <taxon>Allonocardiopsis</taxon>
    </lineage>
</organism>
<feature type="domain" description="AB hydrolase-1" evidence="1">
    <location>
        <begin position="16"/>
        <end position="237"/>
    </location>
</feature>
<accession>A0A2T0Q7S6</accession>
<proteinExistence type="predicted"/>
<dbReference type="RefSeq" id="WP_170140962.1">
    <property type="nucleotide sequence ID" value="NZ_PVZC01000003.1"/>
</dbReference>